<evidence type="ECO:0000256" key="3">
    <source>
        <dbReference type="ARBA" id="ARBA00022768"/>
    </source>
</evidence>
<dbReference type="InterPro" id="IPR014721">
    <property type="entry name" value="Ribsml_uS5_D2-typ_fold_subgr"/>
</dbReference>
<dbReference type="InterPro" id="IPR000640">
    <property type="entry name" value="EFG_V-like"/>
</dbReference>
<evidence type="ECO:0000313" key="9">
    <source>
        <dbReference type="Proteomes" id="UP000243361"/>
    </source>
</evidence>
<dbReference type="CDD" id="cd03713">
    <property type="entry name" value="EFG_mtEFG_C"/>
    <property type="match status" value="1"/>
</dbReference>
<dbReference type="SUPFAM" id="SSF54211">
    <property type="entry name" value="Ribosomal protein S5 domain 2-like"/>
    <property type="match status" value="1"/>
</dbReference>
<dbReference type="PANTHER" id="PTHR43261">
    <property type="entry name" value="TRANSLATION ELONGATION FACTOR G-RELATED"/>
    <property type="match status" value="1"/>
</dbReference>
<dbReference type="GO" id="GO:0005525">
    <property type="term" value="F:GTP binding"/>
    <property type="evidence" value="ECO:0007669"/>
    <property type="project" value="UniProtKB-KW"/>
</dbReference>
<dbReference type="InterPro" id="IPR035647">
    <property type="entry name" value="EFG_III/V"/>
</dbReference>
<keyword evidence="2" id="KW-0547">Nucleotide-binding</keyword>
<name>A0A657PN80_9GAMM</name>
<dbReference type="Gene3D" id="3.30.230.10">
    <property type="match status" value="1"/>
</dbReference>
<dbReference type="PANTHER" id="PTHR43261:SF6">
    <property type="entry name" value="ELONGATION FACTOR G-LIKE PROTEIN"/>
    <property type="match status" value="1"/>
</dbReference>
<dbReference type="Pfam" id="PF03764">
    <property type="entry name" value="EFG_IV"/>
    <property type="match status" value="1"/>
</dbReference>
<dbReference type="AlphaFoldDB" id="A0A657PN80"/>
<feature type="domain" description="Translation elongation factor EFG/EF2" evidence="7">
    <location>
        <begin position="1"/>
        <end position="99"/>
    </location>
</feature>
<dbReference type="SMART" id="SM00838">
    <property type="entry name" value="EFG_C"/>
    <property type="match status" value="1"/>
</dbReference>
<dbReference type="Proteomes" id="UP000243361">
    <property type="component" value="Unassembled WGS sequence"/>
</dbReference>
<dbReference type="GO" id="GO:0032790">
    <property type="term" value="P:ribosome disassembly"/>
    <property type="evidence" value="ECO:0007669"/>
    <property type="project" value="TreeGrafter"/>
</dbReference>
<sequence>QTGGAGQFGEVTIKVDPLPRGGGFQFVDEVKGGVIPGQFIPAVEKGVLQAMEEGFVAGYPMQDIKVTVFDGKYHSVDSKEIAFVTAGKKAFEAAMEAARPIVLEPIVNIAITAQGDFIGDITADLTTKRGRVSNTEAVTNGRMVISAQVPLAELEGYSSRLKSITGGEGTYELSFSHYDPVPGNIQQQLSQQSQRE</sequence>
<accession>A0A657PN80</accession>
<dbReference type="SMART" id="SM00889">
    <property type="entry name" value="EFG_IV"/>
    <property type="match status" value="1"/>
</dbReference>
<keyword evidence="3 8" id="KW-0251">Elongation factor</keyword>
<reference evidence="8" key="1">
    <citation type="submission" date="2017-02" db="EMBL/GenBank/DDBJ databases">
        <title>Novel co-symbiosis in the unique lucinid bivalve Phacoides pectinatus.</title>
        <authorList>
            <person name="Lim S.J."/>
            <person name="Davis B.G."/>
            <person name="Gill D.E."/>
            <person name="Engel A.S."/>
            <person name="Anderson L.C."/>
            <person name="Campbell B.J."/>
        </authorList>
    </citation>
    <scope>NUCLEOTIDE SEQUENCE [LARGE SCALE GENOMIC DNA]</scope>
    <source>
        <strain evidence="8">LUC13016_P6</strain>
    </source>
</reference>
<gene>
    <name evidence="8" type="primary">fusA</name>
    <name evidence="8" type="ORF">B0D84_04740</name>
</gene>
<dbReference type="InterPro" id="IPR005517">
    <property type="entry name" value="Transl_elong_EFG/EF2_IV"/>
</dbReference>
<evidence type="ECO:0000313" key="8">
    <source>
        <dbReference type="EMBL" id="OQX33350.1"/>
    </source>
</evidence>
<dbReference type="Gene3D" id="3.30.70.240">
    <property type="match status" value="1"/>
</dbReference>
<dbReference type="GO" id="GO:0003746">
    <property type="term" value="F:translation elongation factor activity"/>
    <property type="evidence" value="ECO:0007669"/>
    <property type="project" value="UniProtKB-KW"/>
</dbReference>
<dbReference type="EMBL" id="MUIE01000304">
    <property type="protein sequence ID" value="OQX33350.1"/>
    <property type="molecule type" value="Genomic_DNA"/>
</dbReference>
<feature type="domain" description="Elongation factor EFG" evidence="6">
    <location>
        <begin position="101"/>
        <end position="189"/>
    </location>
</feature>
<feature type="non-terminal residue" evidence="8">
    <location>
        <position position="1"/>
    </location>
</feature>
<dbReference type="FunFam" id="3.30.70.240:FF:000001">
    <property type="entry name" value="Elongation factor G"/>
    <property type="match status" value="1"/>
</dbReference>
<dbReference type="InterPro" id="IPR035649">
    <property type="entry name" value="EFG_V"/>
</dbReference>
<keyword evidence="3 8" id="KW-0648">Protein biosynthesis</keyword>
<dbReference type="CDD" id="cd01434">
    <property type="entry name" value="EFG_mtEFG1_IV"/>
    <property type="match status" value="1"/>
</dbReference>
<evidence type="ECO:0000256" key="2">
    <source>
        <dbReference type="ARBA" id="ARBA00022741"/>
    </source>
</evidence>
<comment type="function">
    <text evidence="5">Catalyzes the GTP-dependent ribosomal translocation step during translation elongation. During this step, the ribosome changes from the pre-translocational (PRE) to the post-translocational (POST) state as the newly formed A-site-bound peptidyl-tRNA and P-site-bound deacylated tRNA move to the P and E sites, respectively. Catalyzes the coordinated movement of the two tRNA molecules, the mRNA and conformational changes in the ribosome.</text>
</comment>
<proteinExistence type="predicted"/>
<protein>
    <recommendedName>
        <fullName evidence="1">Elongation factor G</fullName>
    </recommendedName>
</protein>
<organism evidence="8 9">
    <name type="scientific">Candidatus Sedimenticola endophacoides</name>
    <dbReference type="NCBI Taxonomy" id="2548426"/>
    <lineage>
        <taxon>Bacteria</taxon>
        <taxon>Pseudomonadati</taxon>
        <taxon>Pseudomonadota</taxon>
        <taxon>Gammaproteobacteria</taxon>
        <taxon>Chromatiales</taxon>
        <taxon>Sedimenticolaceae</taxon>
        <taxon>Sedimenticola</taxon>
    </lineage>
</organism>
<evidence type="ECO:0000259" key="7">
    <source>
        <dbReference type="SMART" id="SM00889"/>
    </source>
</evidence>
<dbReference type="SUPFAM" id="SSF54980">
    <property type="entry name" value="EF-G C-terminal domain-like"/>
    <property type="match status" value="1"/>
</dbReference>
<keyword evidence="9" id="KW-1185">Reference proteome</keyword>
<evidence type="ECO:0000256" key="1">
    <source>
        <dbReference type="ARBA" id="ARBA00017872"/>
    </source>
</evidence>
<evidence type="ECO:0000256" key="5">
    <source>
        <dbReference type="ARBA" id="ARBA00024731"/>
    </source>
</evidence>
<evidence type="ECO:0000259" key="6">
    <source>
        <dbReference type="SMART" id="SM00838"/>
    </source>
</evidence>
<dbReference type="InterPro" id="IPR020568">
    <property type="entry name" value="Ribosomal_Su5_D2-typ_SF"/>
</dbReference>
<comment type="caution">
    <text evidence="8">The sequence shown here is derived from an EMBL/GenBank/DDBJ whole genome shotgun (WGS) entry which is preliminary data.</text>
</comment>
<dbReference type="Pfam" id="PF00679">
    <property type="entry name" value="EFG_C"/>
    <property type="match status" value="1"/>
</dbReference>
<dbReference type="InterPro" id="IPR047872">
    <property type="entry name" value="EFG_IV"/>
</dbReference>
<dbReference type="GO" id="GO:0017111">
    <property type="term" value="F:ribonucleoside triphosphate phosphatase activity"/>
    <property type="evidence" value="ECO:0007669"/>
    <property type="project" value="UniProtKB-ARBA"/>
</dbReference>
<evidence type="ECO:0000256" key="4">
    <source>
        <dbReference type="ARBA" id="ARBA00023134"/>
    </source>
</evidence>
<keyword evidence="4" id="KW-0342">GTP-binding</keyword>